<evidence type="ECO:0000256" key="3">
    <source>
        <dbReference type="ARBA" id="ARBA00022692"/>
    </source>
</evidence>
<name>A0A0K1QAH6_9BACT</name>
<dbReference type="GO" id="GO:0016020">
    <property type="term" value="C:membrane"/>
    <property type="evidence" value="ECO:0007669"/>
    <property type="project" value="UniProtKB-SubCell"/>
</dbReference>
<feature type="transmembrane region" description="Helical" evidence="7">
    <location>
        <begin position="230"/>
        <end position="249"/>
    </location>
</feature>
<sequence length="507" mass="53032">MDGGDGGKAVDPRVHSRHSQHSHEPGSADSRALGRLGYAQELVRRMGGFSSFAVSFSIISVLTGCITAYSDAIGPGGPAALGIGWPLVSVGTMLVALAMAELASAFPTAGALYHWSALLGGPGWGWLTASMNLVGQIAIVAAIDFGCASELAATLGLSSTASFWLLAAILTSHAVVNAASVRIVAWLNDFSATVHILGVVLIVGALLLFGRAQPLPFLFETGFTTRADGSLGLGFLNGLVLSMFTFTGYDASAHLAEETHDPARRTPWGILTSVGVSAVAGYLLLTSITLAIRDLPAIASDKHAALLVMRSALGDGFGRLAMGLALAAMWFCGLSSVTSASRTLYAFSRDKGLPGSRFVSRVNPVARTPIVAIGVATVGPLLLVLGTAPFSDSLFDAMAKMATMGLYVSYAVPILLGAVARHRRQWLTRGPFSLGRFGLPVAWAAVTWGGIVLIVCSLPPNQLPAGMLAFALLVLATIYFTFVRHRFEGPKVKLATLEAERHGDTRE</sequence>
<feature type="transmembrane region" description="Helical" evidence="7">
    <location>
        <begin position="81"/>
        <end position="103"/>
    </location>
</feature>
<feature type="transmembrane region" description="Helical" evidence="7">
    <location>
        <begin position="269"/>
        <end position="292"/>
    </location>
</feature>
<feature type="transmembrane region" description="Helical" evidence="7">
    <location>
        <begin position="466"/>
        <end position="483"/>
    </location>
</feature>
<feature type="transmembrane region" description="Helical" evidence="7">
    <location>
        <begin position="328"/>
        <end position="347"/>
    </location>
</feature>
<keyword evidence="5 7" id="KW-0472">Membrane</keyword>
<keyword evidence="4 7" id="KW-1133">Transmembrane helix</keyword>
<feature type="transmembrane region" description="Helical" evidence="7">
    <location>
        <begin position="163"/>
        <end position="184"/>
    </location>
</feature>
<evidence type="ECO:0000256" key="1">
    <source>
        <dbReference type="ARBA" id="ARBA00004141"/>
    </source>
</evidence>
<dbReference type="PANTHER" id="PTHR45649">
    <property type="entry name" value="AMINO-ACID PERMEASE BAT1"/>
    <property type="match status" value="1"/>
</dbReference>
<feature type="transmembrane region" description="Helical" evidence="7">
    <location>
        <begin position="190"/>
        <end position="209"/>
    </location>
</feature>
<dbReference type="KEGG" id="llu:AKJ09_09386"/>
<feature type="transmembrane region" description="Helical" evidence="7">
    <location>
        <begin position="368"/>
        <end position="390"/>
    </location>
</feature>
<dbReference type="PANTHER" id="PTHR45649:SF26">
    <property type="entry name" value="OS04G0435100 PROTEIN"/>
    <property type="match status" value="1"/>
</dbReference>
<proteinExistence type="predicted"/>
<protein>
    <submittedName>
        <fullName evidence="8">Amino acid transporter</fullName>
    </submittedName>
</protein>
<evidence type="ECO:0000256" key="5">
    <source>
        <dbReference type="ARBA" id="ARBA00023136"/>
    </source>
</evidence>
<feature type="transmembrane region" description="Helical" evidence="7">
    <location>
        <begin position="402"/>
        <end position="420"/>
    </location>
</feature>
<dbReference type="InterPro" id="IPR002293">
    <property type="entry name" value="AA/rel_permease1"/>
</dbReference>
<feature type="region of interest" description="Disordered" evidence="6">
    <location>
        <begin position="1"/>
        <end position="30"/>
    </location>
</feature>
<dbReference type="GO" id="GO:0022857">
    <property type="term" value="F:transmembrane transporter activity"/>
    <property type="evidence" value="ECO:0007669"/>
    <property type="project" value="InterPro"/>
</dbReference>
<dbReference type="Pfam" id="PF13520">
    <property type="entry name" value="AA_permease_2"/>
    <property type="match status" value="1"/>
</dbReference>
<dbReference type="EMBL" id="CP012333">
    <property type="protein sequence ID" value="AKV02723.1"/>
    <property type="molecule type" value="Genomic_DNA"/>
</dbReference>
<dbReference type="PATRIC" id="fig|1391654.3.peg.9511"/>
<dbReference type="PIRSF" id="PIRSF006060">
    <property type="entry name" value="AA_transporter"/>
    <property type="match status" value="1"/>
</dbReference>
<feature type="transmembrane region" description="Helical" evidence="7">
    <location>
        <begin position="49"/>
        <end position="69"/>
    </location>
</feature>
<keyword evidence="3 7" id="KW-0812">Transmembrane</keyword>
<dbReference type="AlphaFoldDB" id="A0A0K1QAH6"/>
<dbReference type="RefSeq" id="WP_240488815.1">
    <property type="nucleotide sequence ID" value="NZ_CP012333.1"/>
</dbReference>
<evidence type="ECO:0000256" key="4">
    <source>
        <dbReference type="ARBA" id="ARBA00022989"/>
    </source>
</evidence>
<accession>A0A0K1QAH6</accession>
<evidence type="ECO:0000256" key="6">
    <source>
        <dbReference type="SAM" id="MobiDB-lite"/>
    </source>
</evidence>
<evidence type="ECO:0000256" key="2">
    <source>
        <dbReference type="ARBA" id="ARBA00022448"/>
    </source>
</evidence>
<keyword evidence="2" id="KW-0813">Transport</keyword>
<comment type="subcellular location">
    <subcellularLocation>
        <location evidence="1">Membrane</location>
        <topology evidence="1">Multi-pass membrane protein</topology>
    </subcellularLocation>
</comment>
<dbReference type="Proteomes" id="UP000064967">
    <property type="component" value="Chromosome"/>
</dbReference>
<evidence type="ECO:0000313" key="8">
    <source>
        <dbReference type="EMBL" id="AKV02723.1"/>
    </source>
</evidence>
<feature type="transmembrane region" description="Helical" evidence="7">
    <location>
        <begin position="123"/>
        <end position="143"/>
    </location>
</feature>
<organism evidence="8 9">
    <name type="scientific">Labilithrix luteola</name>
    <dbReference type="NCBI Taxonomy" id="1391654"/>
    <lineage>
        <taxon>Bacteria</taxon>
        <taxon>Pseudomonadati</taxon>
        <taxon>Myxococcota</taxon>
        <taxon>Polyangia</taxon>
        <taxon>Polyangiales</taxon>
        <taxon>Labilitrichaceae</taxon>
        <taxon>Labilithrix</taxon>
    </lineage>
</organism>
<dbReference type="STRING" id="1391654.AKJ09_09386"/>
<keyword evidence="9" id="KW-1185">Reference proteome</keyword>
<gene>
    <name evidence="8" type="ORF">AKJ09_09386</name>
</gene>
<feature type="transmembrane region" description="Helical" evidence="7">
    <location>
        <begin position="441"/>
        <end position="460"/>
    </location>
</feature>
<evidence type="ECO:0000256" key="7">
    <source>
        <dbReference type="SAM" id="Phobius"/>
    </source>
</evidence>
<evidence type="ECO:0000313" key="9">
    <source>
        <dbReference type="Proteomes" id="UP000064967"/>
    </source>
</evidence>
<dbReference type="Gene3D" id="1.20.1740.10">
    <property type="entry name" value="Amino acid/polyamine transporter I"/>
    <property type="match status" value="1"/>
</dbReference>
<reference evidence="8 9" key="1">
    <citation type="submission" date="2015-08" db="EMBL/GenBank/DDBJ databases">
        <authorList>
            <person name="Babu N.S."/>
            <person name="Beckwith C.J."/>
            <person name="Beseler K.G."/>
            <person name="Brison A."/>
            <person name="Carone J.V."/>
            <person name="Caskin T.P."/>
            <person name="Diamond M."/>
            <person name="Durham M.E."/>
            <person name="Foxe J.M."/>
            <person name="Go M."/>
            <person name="Henderson B.A."/>
            <person name="Jones I.B."/>
            <person name="McGettigan J.A."/>
            <person name="Micheletti S.J."/>
            <person name="Nasrallah M.E."/>
            <person name="Ortiz D."/>
            <person name="Piller C.R."/>
            <person name="Privatt S.R."/>
            <person name="Schneider S.L."/>
            <person name="Sharp S."/>
            <person name="Smith T.C."/>
            <person name="Stanton J.D."/>
            <person name="Ullery H.E."/>
            <person name="Wilson R.J."/>
            <person name="Serrano M.G."/>
            <person name="Buck G."/>
            <person name="Lee V."/>
            <person name="Wang Y."/>
            <person name="Carvalho R."/>
            <person name="Voegtly L."/>
            <person name="Shi R."/>
            <person name="Duckworth R."/>
            <person name="Johnson A."/>
            <person name="Loviza R."/>
            <person name="Walstead R."/>
            <person name="Shah Z."/>
            <person name="Kiflezghi M."/>
            <person name="Wade K."/>
            <person name="Ball S.L."/>
            <person name="Bradley K.W."/>
            <person name="Asai D.J."/>
            <person name="Bowman C.A."/>
            <person name="Russell D.A."/>
            <person name="Pope W.H."/>
            <person name="Jacobs-Sera D."/>
            <person name="Hendrix R.W."/>
            <person name="Hatfull G.F."/>
        </authorList>
    </citation>
    <scope>NUCLEOTIDE SEQUENCE [LARGE SCALE GENOMIC DNA]</scope>
    <source>
        <strain evidence="8 9">DSM 27648</strain>
    </source>
</reference>